<dbReference type="PANTHER" id="PTHR38593">
    <property type="entry name" value="BLR2558 PROTEIN"/>
    <property type="match status" value="1"/>
</dbReference>
<dbReference type="Proteomes" id="UP000319859">
    <property type="component" value="Unassembled WGS sequence"/>
</dbReference>
<sequence>MRTLTGKAAAASALCLMLFTPAVAIQASAQESVGDKAKSMGEKTGANSVLGVTPRTEDFVKEVAIGDMFEIQSSELAQQKGDEATKSFADQMIQAHQKTSTELKTIVTGGTVQATIPTALDNAHQKKLDKLKGLSGADFVKQYREDQVGAHKDADSAFQRYAKGGDNAALKDWAAKTEPTIAQHLEMAKTLDKTK</sequence>
<evidence type="ECO:0000313" key="4">
    <source>
        <dbReference type="Proteomes" id="UP000319859"/>
    </source>
</evidence>
<reference evidence="3 4" key="1">
    <citation type="submission" date="2019-06" db="EMBL/GenBank/DDBJ databases">
        <title>Genomic Encyclopedia of Type Strains, Phase IV (KMG-V): Genome sequencing to study the core and pangenomes of soil and plant-associated prokaryotes.</title>
        <authorList>
            <person name="Whitman W."/>
        </authorList>
    </citation>
    <scope>NUCLEOTIDE SEQUENCE [LARGE SCALE GENOMIC DNA]</scope>
    <source>
        <strain evidence="3 4">BR 11880</strain>
    </source>
</reference>
<keyword evidence="1" id="KW-0732">Signal</keyword>
<protein>
    <submittedName>
        <fullName evidence="3">Putative membrane protein</fullName>
    </submittedName>
</protein>
<dbReference type="AlphaFoldDB" id="A0A560FSH5"/>
<dbReference type="EMBL" id="VITN01000001">
    <property type="protein sequence ID" value="TWB24596.1"/>
    <property type="molecule type" value="Genomic_DNA"/>
</dbReference>
<dbReference type="RefSeq" id="WP_425465948.1">
    <property type="nucleotide sequence ID" value="NZ_VITN01000001.1"/>
</dbReference>
<dbReference type="Gene3D" id="1.20.1260.10">
    <property type="match status" value="1"/>
</dbReference>
<comment type="caution">
    <text evidence="3">The sequence shown here is derived from an EMBL/GenBank/DDBJ whole genome shotgun (WGS) entry which is preliminary data.</text>
</comment>
<gene>
    <name evidence="3" type="ORF">FBZ89_101222</name>
</gene>
<name>A0A560FSH5_9PROT</name>
<dbReference type="InterPro" id="IPR012347">
    <property type="entry name" value="Ferritin-like"/>
</dbReference>
<feature type="chain" id="PRO_5021998116" evidence="1">
    <location>
        <begin position="25"/>
        <end position="195"/>
    </location>
</feature>
<evidence type="ECO:0000256" key="1">
    <source>
        <dbReference type="SAM" id="SignalP"/>
    </source>
</evidence>
<proteinExistence type="predicted"/>
<feature type="signal peptide" evidence="1">
    <location>
        <begin position="1"/>
        <end position="24"/>
    </location>
</feature>
<dbReference type="Pfam" id="PF13628">
    <property type="entry name" value="DUF4142"/>
    <property type="match status" value="1"/>
</dbReference>
<accession>A0A560FSH5</accession>
<evidence type="ECO:0000259" key="2">
    <source>
        <dbReference type="Pfam" id="PF13628"/>
    </source>
</evidence>
<feature type="domain" description="DUF4142" evidence="2">
    <location>
        <begin position="56"/>
        <end position="191"/>
    </location>
</feature>
<dbReference type="InterPro" id="IPR025419">
    <property type="entry name" value="DUF4142"/>
</dbReference>
<dbReference type="PANTHER" id="PTHR38593:SF1">
    <property type="entry name" value="BLR2558 PROTEIN"/>
    <property type="match status" value="1"/>
</dbReference>
<organism evidence="3 4">
    <name type="scientific">Nitrospirillum amazonense</name>
    <dbReference type="NCBI Taxonomy" id="28077"/>
    <lineage>
        <taxon>Bacteria</taxon>
        <taxon>Pseudomonadati</taxon>
        <taxon>Pseudomonadota</taxon>
        <taxon>Alphaproteobacteria</taxon>
        <taxon>Rhodospirillales</taxon>
        <taxon>Azospirillaceae</taxon>
        <taxon>Nitrospirillum</taxon>
    </lineage>
</organism>
<evidence type="ECO:0000313" key="3">
    <source>
        <dbReference type="EMBL" id="TWB24596.1"/>
    </source>
</evidence>